<comment type="caution">
    <text evidence="5">The sequence shown here is derived from an EMBL/GenBank/DDBJ whole genome shotgun (WGS) entry which is preliminary data.</text>
</comment>
<dbReference type="InterPro" id="IPR056412">
    <property type="entry name" value="Ig_CycH"/>
</dbReference>
<dbReference type="SUPFAM" id="SSF48452">
    <property type="entry name" value="TPR-like"/>
    <property type="match status" value="1"/>
</dbReference>
<evidence type="ECO:0000256" key="2">
    <source>
        <dbReference type="ARBA" id="ARBA00022748"/>
    </source>
</evidence>
<dbReference type="PANTHER" id="PTHR47870:SF1">
    <property type="entry name" value="CYTOCHROME C-TYPE BIOGENESIS PROTEIN CCMH"/>
    <property type="match status" value="1"/>
</dbReference>
<dbReference type="AlphaFoldDB" id="A0A2A5WDR7"/>
<keyword evidence="3" id="KW-0472">Membrane</keyword>
<name>A0A2A5WDR7_9GAMM</name>
<feature type="transmembrane region" description="Helical" evidence="3">
    <location>
        <begin position="118"/>
        <end position="142"/>
    </location>
</feature>
<keyword evidence="3" id="KW-0812">Transmembrane</keyword>
<accession>A0A2A5WDR7</accession>
<dbReference type="EMBL" id="NTJZ01000004">
    <property type="protein sequence ID" value="PDH34286.1"/>
    <property type="molecule type" value="Genomic_DNA"/>
</dbReference>
<organism evidence="5 6">
    <name type="scientific">OM182 bacterium MED-G28</name>
    <dbReference type="NCBI Taxonomy" id="1986256"/>
    <lineage>
        <taxon>Bacteria</taxon>
        <taxon>Pseudomonadati</taxon>
        <taxon>Pseudomonadota</taxon>
        <taxon>Gammaproteobacteria</taxon>
        <taxon>OMG group</taxon>
        <taxon>OM182 clade</taxon>
    </lineage>
</organism>
<dbReference type="Pfam" id="PF23892">
    <property type="entry name" value="Ig_CycH"/>
    <property type="match status" value="1"/>
</dbReference>
<dbReference type="PANTHER" id="PTHR47870">
    <property type="entry name" value="CYTOCHROME C-TYPE BIOGENESIS PROTEIN CCMH"/>
    <property type="match status" value="1"/>
</dbReference>
<dbReference type="InterPro" id="IPR051263">
    <property type="entry name" value="C-type_cytochrome_biogenesis"/>
</dbReference>
<protein>
    <submittedName>
        <fullName evidence="5">C-type cytochrome biogenesis protein CcmI</fullName>
    </submittedName>
</protein>
<keyword evidence="3" id="KW-1133">Transmembrane helix</keyword>
<dbReference type="NCBIfam" id="TIGR03142">
    <property type="entry name" value="cytochro_ccmI"/>
    <property type="match status" value="1"/>
</dbReference>
<dbReference type="Gene3D" id="1.25.40.10">
    <property type="entry name" value="Tetratricopeptide repeat domain"/>
    <property type="match status" value="1"/>
</dbReference>
<evidence type="ECO:0000259" key="4">
    <source>
        <dbReference type="Pfam" id="PF23892"/>
    </source>
</evidence>
<feature type="transmembrane region" description="Helical" evidence="3">
    <location>
        <begin position="6"/>
        <end position="23"/>
    </location>
</feature>
<dbReference type="Proteomes" id="UP000219329">
    <property type="component" value="Unassembled WGS sequence"/>
</dbReference>
<sequence>MFFQALTFLLITLAALFVIVPLWRDRHKTNIDAELRKEANLTLFYERSEDLKTELEAGNLDRVQFDALIIELQQNLLADVEMKPLAEASLVIEKSKQKREKNKGKEKRDRINSLGTDGLFSLSLIVPLVFLLLMPILAYGLYERWGFLSDVEMMSLYQRTVDNRDDIEEAQSLIVSLGEAAQENEDQPWTWYFLAENFANLGMFNEAEISYLRSSALLDATPEKALVLGRVAMAMYINAELQFTPQILEIIAEAREINPNEISVLQLLATDAAENEDYESAIQYWRLLIQASPNSAQADQLRLNIAAAQQVLAEQDPDAASGPIININVSLANGLQLNENLRVFVAARNADREGLPPLAATSLVVANLPMMVQLDDSLAVGPFDLSSAENVFVSALVSYAGTATPQRGDYRVVSEIFSHNFDLTEINLIISERVE</sequence>
<gene>
    <name evidence="5" type="primary">ccmI</name>
    <name evidence="5" type="ORF">CNF02_05685</name>
</gene>
<evidence type="ECO:0000313" key="6">
    <source>
        <dbReference type="Proteomes" id="UP000219329"/>
    </source>
</evidence>
<dbReference type="InterPro" id="IPR011990">
    <property type="entry name" value="TPR-like_helical_dom_sf"/>
</dbReference>
<dbReference type="GO" id="GO:0017004">
    <property type="term" value="P:cytochrome complex assembly"/>
    <property type="evidence" value="ECO:0007669"/>
    <property type="project" value="UniProtKB-KW"/>
</dbReference>
<comment type="subcellular location">
    <subcellularLocation>
        <location evidence="1">Cell envelope</location>
    </subcellularLocation>
</comment>
<proteinExistence type="predicted"/>
<keyword evidence="2" id="KW-0201">Cytochrome c-type biogenesis</keyword>
<evidence type="ECO:0000256" key="1">
    <source>
        <dbReference type="ARBA" id="ARBA00004196"/>
    </source>
</evidence>
<feature type="domain" description="Cytochrome c-type biogenesis protein H Ig-like" evidence="4">
    <location>
        <begin position="325"/>
        <end position="419"/>
    </location>
</feature>
<reference evidence="5 6" key="1">
    <citation type="submission" date="2017-08" db="EMBL/GenBank/DDBJ databases">
        <title>Fine stratification of microbial communities through a metagenomic profile of the photic zone.</title>
        <authorList>
            <person name="Haro-Moreno J.M."/>
            <person name="Lopez-Perez M."/>
            <person name="De La Torre J."/>
            <person name="Picazo A."/>
            <person name="Camacho A."/>
            <person name="Rodriguez-Valera F."/>
        </authorList>
    </citation>
    <scope>NUCLEOTIDE SEQUENCE [LARGE SCALE GENOMIC DNA]</scope>
    <source>
        <strain evidence="5">MED-G28</strain>
    </source>
</reference>
<dbReference type="InterPro" id="IPR017560">
    <property type="entry name" value="Cyt_c_biogenesis_CcmI"/>
</dbReference>
<dbReference type="GO" id="GO:0030313">
    <property type="term" value="C:cell envelope"/>
    <property type="evidence" value="ECO:0007669"/>
    <property type="project" value="UniProtKB-SubCell"/>
</dbReference>
<dbReference type="GO" id="GO:0005886">
    <property type="term" value="C:plasma membrane"/>
    <property type="evidence" value="ECO:0007669"/>
    <property type="project" value="TreeGrafter"/>
</dbReference>
<evidence type="ECO:0000313" key="5">
    <source>
        <dbReference type="EMBL" id="PDH34286.1"/>
    </source>
</evidence>
<evidence type="ECO:0000256" key="3">
    <source>
        <dbReference type="SAM" id="Phobius"/>
    </source>
</evidence>